<proteinExistence type="predicted"/>
<protein>
    <submittedName>
        <fullName evidence="1">Uncharacterized protein</fullName>
    </submittedName>
</protein>
<reference evidence="1" key="2">
    <citation type="submission" date="2020-11" db="EMBL/GenBank/DDBJ databases">
        <authorList>
            <person name="McCartney M.A."/>
            <person name="Auch B."/>
            <person name="Kono T."/>
            <person name="Mallez S."/>
            <person name="Becker A."/>
            <person name="Gohl D.M."/>
            <person name="Silverstein K.A.T."/>
            <person name="Koren S."/>
            <person name="Bechman K.B."/>
            <person name="Herman A."/>
            <person name="Abrahante J.E."/>
            <person name="Garbe J."/>
        </authorList>
    </citation>
    <scope>NUCLEOTIDE SEQUENCE</scope>
    <source>
        <strain evidence="1">Duluth1</strain>
        <tissue evidence="1">Whole animal</tissue>
    </source>
</reference>
<reference evidence="1" key="1">
    <citation type="journal article" date="2019" name="bioRxiv">
        <title>The Genome of the Zebra Mussel, Dreissena polymorpha: A Resource for Invasive Species Research.</title>
        <authorList>
            <person name="McCartney M.A."/>
            <person name="Auch B."/>
            <person name="Kono T."/>
            <person name="Mallez S."/>
            <person name="Zhang Y."/>
            <person name="Obille A."/>
            <person name="Becker A."/>
            <person name="Abrahante J.E."/>
            <person name="Garbe J."/>
            <person name="Badalamenti J.P."/>
            <person name="Herman A."/>
            <person name="Mangelson H."/>
            <person name="Liachko I."/>
            <person name="Sullivan S."/>
            <person name="Sone E.D."/>
            <person name="Koren S."/>
            <person name="Silverstein K.A.T."/>
            <person name="Beckman K.B."/>
            <person name="Gohl D.M."/>
        </authorList>
    </citation>
    <scope>NUCLEOTIDE SEQUENCE</scope>
    <source>
        <strain evidence="1">Duluth1</strain>
        <tissue evidence="1">Whole animal</tissue>
    </source>
</reference>
<keyword evidence="2" id="KW-1185">Reference proteome</keyword>
<comment type="caution">
    <text evidence="1">The sequence shown here is derived from an EMBL/GenBank/DDBJ whole genome shotgun (WGS) entry which is preliminary data.</text>
</comment>
<evidence type="ECO:0000313" key="2">
    <source>
        <dbReference type="Proteomes" id="UP000828390"/>
    </source>
</evidence>
<accession>A0A9D4J4N7</accession>
<evidence type="ECO:0000313" key="1">
    <source>
        <dbReference type="EMBL" id="KAH3795588.1"/>
    </source>
</evidence>
<sequence>MTLSSHVLQAAGICCFANDQRCQLLSRGAACEEHSYPSLVQFESLCTVSAHSQGFVRLCLVAEACLVGIEDVLQAVFLYDVWKPALEVTDCLLVHPRYHRR</sequence>
<gene>
    <name evidence="1" type="ORF">DPMN_149143</name>
</gene>
<organism evidence="1 2">
    <name type="scientific">Dreissena polymorpha</name>
    <name type="common">Zebra mussel</name>
    <name type="synonym">Mytilus polymorpha</name>
    <dbReference type="NCBI Taxonomy" id="45954"/>
    <lineage>
        <taxon>Eukaryota</taxon>
        <taxon>Metazoa</taxon>
        <taxon>Spiralia</taxon>
        <taxon>Lophotrochozoa</taxon>
        <taxon>Mollusca</taxon>
        <taxon>Bivalvia</taxon>
        <taxon>Autobranchia</taxon>
        <taxon>Heteroconchia</taxon>
        <taxon>Euheterodonta</taxon>
        <taxon>Imparidentia</taxon>
        <taxon>Neoheterodontei</taxon>
        <taxon>Myida</taxon>
        <taxon>Dreissenoidea</taxon>
        <taxon>Dreissenidae</taxon>
        <taxon>Dreissena</taxon>
    </lineage>
</organism>
<dbReference type="Proteomes" id="UP000828390">
    <property type="component" value="Unassembled WGS sequence"/>
</dbReference>
<dbReference type="EMBL" id="JAIWYP010000007">
    <property type="protein sequence ID" value="KAH3795588.1"/>
    <property type="molecule type" value="Genomic_DNA"/>
</dbReference>
<name>A0A9D4J4N7_DREPO</name>
<dbReference type="AlphaFoldDB" id="A0A9D4J4N7"/>